<organism evidence="3 4">
    <name type="scientific">Mesohalobacter halotolerans</name>
    <dbReference type="NCBI Taxonomy" id="1883405"/>
    <lineage>
        <taxon>Bacteria</taxon>
        <taxon>Pseudomonadati</taxon>
        <taxon>Bacteroidota</taxon>
        <taxon>Flavobacteriia</taxon>
        <taxon>Flavobacteriales</taxon>
        <taxon>Flavobacteriaceae</taxon>
        <taxon>Mesohalobacter</taxon>
    </lineage>
</organism>
<dbReference type="InterPro" id="IPR035914">
    <property type="entry name" value="Sperma_CUB_dom_sf"/>
</dbReference>
<dbReference type="Gene3D" id="2.60.120.290">
    <property type="entry name" value="Spermadhesin, CUB domain"/>
    <property type="match status" value="1"/>
</dbReference>
<dbReference type="OrthoDB" id="1182309at2"/>
<sequence length="720" mass="79281">MKNSFYVFVLIVFNLTFMFSQGFQSHEEATQFATQEVKSFQNYALFSSSNQPVPETLRDIATDASFLEVDNAVLAQIQQDKPQFIQFQLQHGSETFTVKMQRQEILTEDFIVRNENDEILDYNPGLYYRGIVNEDRSSLVVFNLFSESVNGVISQPNSGNRIIGQLQESQNYVIYTDSEMTVKQNFICEVDELAQETSLPQQGNISSFSNVSTNCVRVFYELTNDVYSANSSSVSDTTNWITSVHNIVATLYSDSNITTALSDVLIWQQNDPYSGNNGNKLSFFRDNRIAFNGDLAHLIDFPATGGVAYLNSLCQSSRYAFSGASVSFQQLPTYSWSVNVIAHEMGHSLGSPHTHACFWNNNNTAIDACGPDNGYSEGCDNGPIPSNGGTVMSYCHLDSTGVNLALGFHPQVGSYMSTNIDTKSCLGTDCINSCMQTIAGVSVTQTDLNSFTVNIDDVISNSWDYRIFEQDASFPGGFTTTNTNSIVFNNVQPNTYYVIQVGNNCSNGNIGSSFVLNYLSDDDWCSSQTFTDTGGLNEDYGNNELIIKTFYPNLPGHAIALDINALNLESGFDFMTIYDGESTNDLAFAGGLELTGSNPTTTFFQATNSAGAITVEFTSDFTINTTGWDITVSCVSLSTNEFSKNEVSVYPNPVDNLLNISSKTALSQLIIYDIKGKIVSKKSLNQELDTKMDLGSLGSGVYFIKLISENSSIVKRVIKR</sequence>
<dbReference type="AlphaFoldDB" id="A0A4U5TS83"/>
<dbReference type="PANTHER" id="PTHR11905">
    <property type="entry name" value="ADAM A DISINTEGRIN AND METALLOPROTEASE DOMAIN"/>
    <property type="match status" value="1"/>
</dbReference>
<dbReference type="InterPro" id="IPR001590">
    <property type="entry name" value="Peptidase_M12B"/>
</dbReference>
<dbReference type="GO" id="GO:0006509">
    <property type="term" value="P:membrane protein ectodomain proteolysis"/>
    <property type="evidence" value="ECO:0007669"/>
    <property type="project" value="TreeGrafter"/>
</dbReference>
<evidence type="ECO:0000256" key="1">
    <source>
        <dbReference type="ARBA" id="ARBA00022729"/>
    </source>
</evidence>
<comment type="caution">
    <text evidence="3">The sequence shown here is derived from an EMBL/GenBank/DDBJ whole genome shotgun (WGS) entry which is preliminary data.</text>
</comment>
<dbReference type="Pfam" id="PF18962">
    <property type="entry name" value="Por_Secre_tail"/>
    <property type="match status" value="1"/>
</dbReference>
<evidence type="ECO:0000313" key="4">
    <source>
        <dbReference type="Proteomes" id="UP000306552"/>
    </source>
</evidence>
<proteinExistence type="predicted"/>
<dbReference type="EMBL" id="SWMU01000001">
    <property type="protein sequence ID" value="TKS57149.1"/>
    <property type="molecule type" value="Genomic_DNA"/>
</dbReference>
<accession>A0A4U5TS83</accession>
<dbReference type="RefSeq" id="WP_138930852.1">
    <property type="nucleotide sequence ID" value="NZ_SWMU01000001.1"/>
</dbReference>
<name>A0A4U5TS83_9FLAO</name>
<gene>
    <name evidence="3" type="ORF">FCN74_01655</name>
</gene>
<evidence type="ECO:0000259" key="2">
    <source>
        <dbReference type="PROSITE" id="PS50215"/>
    </source>
</evidence>
<keyword evidence="1" id="KW-0732">Signal</keyword>
<evidence type="ECO:0000313" key="3">
    <source>
        <dbReference type="EMBL" id="TKS57149.1"/>
    </source>
</evidence>
<dbReference type="SUPFAM" id="SSF49854">
    <property type="entry name" value="Spermadhesin, CUB domain"/>
    <property type="match status" value="1"/>
</dbReference>
<dbReference type="Proteomes" id="UP000306552">
    <property type="component" value="Unassembled WGS sequence"/>
</dbReference>
<dbReference type="PROSITE" id="PS50215">
    <property type="entry name" value="ADAM_MEPRO"/>
    <property type="match status" value="1"/>
</dbReference>
<dbReference type="Gene3D" id="3.40.390.10">
    <property type="entry name" value="Collagenase (Catalytic Domain)"/>
    <property type="match status" value="1"/>
</dbReference>
<dbReference type="SUPFAM" id="SSF55486">
    <property type="entry name" value="Metalloproteases ('zincins'), catalytic domain"/>
    <property type="match status" value="1"/>
</dbReference>
<dbReference type="InterPro" id="IPR026444">
    <property type="entry name" value="Secre_tail"/>
</dbReference>
<dbReference type="NCBIfam" id="TIGR04183">
    <property type="entry name" value="Por_Secre_tail"/>
    <property type="match status" value="1"/>
</dbReference>
<protein>
    <submittedName>
        <fullName evidence="3">T9SS type A sorting domain-containing protein</fullName>
    </submittedName>
</protein>
<dbReference type="PANTHER" id="PTHR11905:SF159">
    <property type="entry name" value="ADAM METALLOPROTEASE"/>
    <property type="match status" value="1"/>
</dbReference>
<dbReference type="GO" id="GO:0004222">
    <property type="term" value="F:metalloendopeptidase activity"/>
    <property type="evidence" value="ECO:0007669"/>
    <property type="project" value="InterPro"/>
</dbReference>
<dbReference type="Pfam" id="PF13688">
    <property type="entry name" value="Reprolysin_5"/>
    <property type="match status" value="1"/>
</dbReference>
<reference evidence="3 4" key="1">
    <citation type="submission" date="2019-04" db="EMBL/GenBank/DDBJ databases">
        <title>Psychroflexus halotolerans sp. nov., isolated from a marine solar saltern.</title>
        <authorList>
            <person name="Feng X."/>
        </authorList>
    </citation>
    <scope>NUCLEOTIDE SEQUENCE [LARGE SCALE GENOMIC DNA]</scope>
    <source>
        <strain evidence="3 4">WDS2C27</strain>
    </source>
</reference>
<dbReference type="InterPro" id="IPR024079">
    <property type="entry name" value="MetalloPept_cat_dom_sf"/>
</dbReference>
<feature type="domain" description="Peptidase M12B" evidence="2">
    <location>
        <begin position="214"/>
        <end position="398"/>
    </location>
</feature>
<keyword evidence="4" id="KW-1185">Reference proteome</keyword>